<comment type="caution">
    <text evidence="2">The sequence shown here is derived from an EMBL/GenBank/DDBJ whole genome shotgun (WGS) entry which is preliminary data.</text>
</comment>
<feature type="region of interest" description="Disordered" evidence="1">
    <location>
        <begin position="1"/>
        <end position="34"/>
    </location>
</feature>
<proteinExistence type="predicted"/>
<accession>A0A2N5TN19</accession>
<dbReference type="OrthoDB" id="3227712at2759"/>
<evidence type="ECO:0008006" key="4">
    <source>
        <dbReference type="Google" id="ProtNLM"/>
    </source>
</evidence>
<evidence type="ECO:0000313" key="2">
    <source>
        <dbReference type="EMBL" id="PLW26828.1"/>
    </source>
</evidence>
<feature type="compositionally biased region" description="Pro residues" evidence="1">
    <location>
        <begin position="86"/>
        <end position="108"/>
    </location>
</feature>
<keyword evidence="3" id="KW-1185">Reference proteome</keyword>
<protein>
    <recommendedName>
        <fullName evidence="4">Reverse transcriptase Ty1/copia-type domain-containing protein</fullName>
    </recommendedName>
</protein>
<organism evidence="2 3">
    <name type="scientific">Puccinia coronata f. sp. avenae</name>
    <dbReference type="NCBI Taxonomy" id="200324"/>
    <lineage>
        <taxon>Eukaryota</taxon>
        <taxon>Fungi</taxon>
        <taxon>Dikarya</taxon>
        <taxon>Basidiomycota</taxon>
        <taxon>Pucciniomycotina</taxon>
        <taxon>Pucciniomycetes</taxon>
        <taxon>Pucciniales</taxon>
        <taxon>Pucciniaceae</taxon>
        <taxon>Puccinia</taxon>
    </lineage>
</organism>
<reference evidence="2 3" key="1">
    <citation type="submission" date="2017-11" db="EMBL/GenBank/DDBJ databases">
        <title>De novo assembly and phasing of dikaryotic genomes from two isolates of Puccinia coronata f. sp. avenae, the causal agent of oat crown rust.</title>
        <authorList>
            <person name="Miller M.E."/>
            <person name="Zhang Y."/>
            <person name="Omidvar V."/>
            <person name="Sperschneider J."/>
            <person name="Schwessinger B."/>
            <person name="Raley C."/>
            <person name="Palmer J.M."/>
            <person name="Garnica D."/>
            <person name="Upadhyaya N."/>
            <person name="Rathjen J."/>
            <person name="Taylor J.M."/>
            <person name="Park R.F."/>
            <person name="Dodds P.N."/>
            <person name="Hirsch C.D."/>
            <person name="Kianian S.F."/>
            <person name="Figueroa M."/>
        </authorList>
    </citation>
    <scope>NUCLEOTIDE SEQUENCE [LARGE SCALE GENOMIC DNA]</scope>
    <source>
        <strain evidence="2">12NC29</strain>
    </source>
</reference>
<dbReference type="STRING" id="200324.A0A2N5TN19"/>
<sequence>MASTSNQTVPPKAPSGKVKKPTMVISTPDLPPLDIHLQPCFVRRLQASIHAPENAPEGPSPSSPEPHARAPHPTPCNFPEPKDSPPPDVLAPPVIPPPPSLPSLPPSLAPSRKSTRNCRPPDRLGNWSKSVKTASQLDTPKTWNQLLKSPNQTRWLKATNEEYGSLMGMSTWKLVPRLAKQKVIWSKWVFKVKRRPDNSVQKLKACLVAMG</sequence>
<gene>
    <name evidence="2" type="ORF">PCANC_23297</name>
</gene>
<feature type="region of interest" description="Disordered" evidence="1">
    <location>
        <begin position="47"/>
        <end position="136"/>
    </location>
</feature>
<dbReference type="EMBL" id="PGCJ01000520">
    <property type="protein sequence ID" value="PLW26828.1"/>
    <property type="molecule type" value="Genomic_DNA"/>
</dbReference>
<dbReference type="AlphaFoldDB" id="A0A2N5TN19"/>
<name>A0A2N5TN19_9BASI</name>
<evidence type="ECO:0000313" key="3">
    <source>
        <dbReference type="Proteomes" id="UP000235388"/>
    </source>
</evidence>
<dbReference type="Proteomes" id="UP000235388">
    <property type="component" value="Unassembled WGS sequence"/>
</dbReference>
<evidence type="ECO:0000256" key="1">
    <source>
        <dbReference type="SAM" id="MobiDB-lite"/>
    </source>
</evidence>
<feature type="compositionally biased region" description="Polar residues" evidence="1">
    <location>
        <begin position="127"/>
        <end position="136"/>
    </location>
</feature>